<evidence type="ECO:0000313" key="7">
    <source>
        <dbReference type="Proteomes" id="UP000274843"/>
    </source>
</evidence>
<dbReference type="AlphaFoldDB" id="A0A3N2H0X7"/>
<dbReference type="CDD" id="cd16917">
    <property type="entry name" value="HATPase_UhpB-NarQ-NarX-like"/>
    <property type="match status" value="1"/>
</dbReference>
<dbReference type="InterPro" id="IPR036890">
    <property type="entry name" value="HATPase_C_sf"/>
</dbReference>
<evidence type="ECO:0000256" key="2">
    <source>
        <dbReference type="ARBA" id="ARBA00022777"/>
    </source>
</evidence>
<dbReference type="Pfam" id="PF13185">
    <property type="entry name" value="GAF_2"/>
    <property type="match status" value="1"/>
</dbReference>
<dbReference type="SUPFAM" id="SSF55874">
    <property type="entry name" value="ATPase domain of HSP90 chaperone/DNA topoisomerase II/histidine kinase"/>
    <property type="match status" value="1"/>
</dbReference>
<dbReference type="InterPro" id="IPR011712">
    <property type="entry name" value="Sig_transdc_His_kin_sub3_dim/P"/>
</dbReference>
<dbReference type="Gene3D" id="3.30.450.40">
    <property type="match status" value="1"/>
</dbReference>
<dbReference type="EMBL" id="RKHY01000001">
    <property type="protein sequence ID" value="ROS42551.1"/>
    <property type="molecule type" value="Genomic_DNA"/>
</dbReference>
<dbReference type="SUPFAM" id="SSF55781">
    <property type="entry name" value="GAF domain-like"/>
    <property type="match status" value="1"/>
</dbReference>
<gene>
    <name evidence="6" type="ORF">EDD35_4941</name>
</gene>
<organism evidence="6 7">
    <name type="scientific">Amycolatopsis thermoflava</name>
    <dbReference type="NCBI Taxonomy" id="84480"/>
    <lineage>
        <taxon>Bacteria</taxon>
        <taxon>Bacillati</taxon>
        <taxon>Actinomycetota</taxon>
        <taxon>Actinomycetes</taxon>
        <taxon>Pseudonocardiales</taxon>
        <taxon>Pseudonocardiaceae</taxon>
        <taxon>Amycolatopsis</taxon>
        <taxon>Amycolatopsis methanolica group</taxon>
    </lineage>
</organism>
<accession>A0A3N2H0X7</accession>
<keyword evidence="3" id="KW-0902">Two-component regulatory system</keyword>
<proteinExistence type="predicted"/>
<reference evidence="6 7" key="1">
    <citation type="submission" date="2018-11" db="EMBL/GenBank/DDBJ databases">
        <title>Sequencing the genomes of 1000 actinobacteria strains.</title>
        <authorList>
            <person name="Klenk H.-P."/>
        </authorList>
    </citation>
    <scope>NUCLEOTIDE SEQUENCE [LARGE SCALE GENOMIC DNA]</scope>
    <source>
        <strain evidence="6 7">DSM 44348</strain>
    </source>
</reference>
<dbReference type="Proteomes" id="UP000274843">
    <property type="component" value="Unassembled WGS sequence"/>
</dbReference>
<feature type="domain" description="GAF" evidence="4">
    <location>
        <begin position="46"/>
        <end position="198"/>
    </location>
</feature>
<dbReference type="SMART" id="SM00065">
    <property type="entry name" value="GAF"/>
    <property type="match status" value="1"/>
</dbReference>
<dbReference type="InterPro" id="IPR003594">
    <property type="entry name" value="HATPase_dom"/>
</dbReference>
<keyword evidence="2 6" id="KW-0418">Kinase</keyword>
<dbReference type="PANTHER" id="PTHR24421">
    <property type="entry name" value="NITRATE/NITRITE SENSOR PROTEIN NARX-RELATED"/>
    <property type="match status" value="1"/>
</dbReference>
<dbReference type="GO" id="GO:0046983">
    <property type="term" value="F:protein dimerization activity"/>
    <property type="evidence" value="ECO:0007669"/>
    <property type="project" value="InterPro"/>
</dbReference>
<sequence length="401" mass="42561">MSGSDPMCDRWRVTAEQRVAADRAVEHSNVLDELLREREGLLGTLDRVIALQGTAHLIRESLGVHAAFVGELERPGTAVIRWMAGNRTDAIQNLVVPTGQGVGGRVLASGKPVKVSDYLRAPTITHQFDAQVAGEGLAALLTVPIISRVRGKPETLAIAYAAMREPADFGDDAVRRLEGIADQAAFALKLAGVAESDRADAISAERRRMQSALHDSVGALLFSIGVQVRNLHQDVAGDPVLEGRLCRLEGDVSAASRALRESLLSLSESTPERALPVELAEHCRSFEARCGLPARFVQLAPVRPLDAERTALLVCAVREGLLNVEKHARACSVVVSLGPSGGGVQVVVADDGTGEDAEDSPGTGMGLRSLAERAARLGGRVSLVRDEDGGCTLRAWVPEVP</sequence>
<keyword evidence="1" id="KW-0808">Transferase</keyword>
<dbReference type="SMART" id="SM00387">
    <property type="entry name" value="HATPase_c"/>
    <property type="match status" value="1"/>
</dbReference>
<evidence type="ECO:0000259" key="4">
    <source>
        <dbReference type="SMART" id="SM00065"/>
    </source>
</evidence>
<dbReference type="Gene3D" id="3.30.565.10">
    <property type="entry name" value="Histidine kinase-like ATPase, C-terminal domain"/>
    <property type="match status" value="1"/>
</dbReference>
<dbReference type="Pfam" id="PF02518">
    <property type="entry name" value="HATPase_c"/>
    <property type="match status" value="1"/>
</dbReference>
<evidence type="ECO:0000259" key="5">
    <source>
        <dbReference type="SMART" id="SM00387"/>
    </source>
</evidence>
<dbReference type="Gene3D" id="1.20.5.1930">
    <property type="match status" value="1"/>
</dbReference>
<dbReference type="GO" id="GO:0016020">
    <property type="term" value="C:membrane"/>
    <property type="evidence" value="ECO:0007669"/>
    <property type="project" value="InterPro"/>
</dbReference>
<comment type="caution">
    <text evidence="6">The sequence shown here is derived from an EMBL/GenBank/DDBJ whole genome shotgun (WGS) entry which is preliminary data.</text>
</comment>
<name>A0A3N2H0X7_9PSEU</name>
<dbReference type="Pfam" id="PF07730">
    <property type="entry name" value="HisKA_3"/>
    <property type="match status" value="1"/>
</dbReference>
<dbReference type="InterPro" id="IPR029016">
    <property type="entry name" value="GAF-like_dom_sf"/>
</dbReference>
<keyword evidence="7" id="KW-1185">Reference proteome</keyword>
<evidence type="ECO:0000313" key="6">
    <source>
        <dbReference type="EMBL" id="ROS42551.1"/>
    </source>
</evidence>
<feature type="domain" description="Histidine kinase/HSP90-like ATPase" evidence="5">
    <location>
        <begin position="308"/>
        <end position="401"/>
    </location>
</feature>
<dbReference type="InterPro" id="IPR050482">
    <property type="entry name" value="Sensor_HK_TwoCompSys"/>
</dbReference>
<dbReference type="InterPro" id="IPR003018">
    <property type="entry name" value="GAF"/>
</dbReference>
<dbReference type="GO" id="GO:0000155">
    <property type="term" value="F:phosphorelay sensor kinase activity"/>
    <property type="evidence" value="ECO:0007669"/>
    <property type="project" value="InterPro"/>
</dbReference>
<evidence type="ECO:0000256" key="3">
    <source>
        <dbReference type="ARBA" id="ARBA00023012"/>
    </source>
</evidence>
<evidence type="ECO:0000256" key="1">
    <source>
        <dbReference type="ARBA" id="ARBA00022679"/>
    </source>
</evidence>
<protein>
    <submittedName>
        <fullName evidence="6">Signal transduction histidine kinase</fullName>
    </submittedName>
</protein>